<dbReference type="Proteomes" id="UP000201838">
    <property type="component" value="Unassembled WGS sequence"/>
</dbReference>
<feature type="domain" description="N-acetyltransferase" evidence="1">
    <location>
        <begin position="14"/>
        <end position="166"/>
    </location>
</feature>
<dbReference type="InterPro" id="IPR016181">
    <property type="entry name" value="Acyl_CoA_acyltransferase"/>
</dbReference>
<proteinExistence type="predicted"/>
<dbReference type="SUPFAM" id="SSF55729">
    <property type="entry name" value="Acyl-CoA N-acyltransferases (Nat)"/>
    <property type="match status" value="2"/>
</dbReference>
<dbReference type="GO" id="GO:0016747">
    <property type="term" value="F:acyltransferase activity, transferring groups other than amino-acyl groups"/>
    <property type="evidence" value="ECO:0007669"/>
    <property type="project" value="InterPro"/>
</dbReference>
<dbReference type="AlphaFoldDB" id="A0A238J1T0"/>
<dbReference type="InterPro" id="IPR051531">
    <property type="entry name" value="N-acetyltransferase"/>
</dbReference>
<dbReference type="RefSeq" id="WP_093974251.1">
    <property type="nucleotide sequence ID" value="NZ_FXXQ01000008.1"/>
</dbReference>
<dbReference type="PROSITE" id="PS51186">
    <property type="entry name" value="GNAT"/>
    <property type="match status" value="2"/>
</dbReference>
<organism evidence="2 3">
    <name type="scientific">Boseongicola aestuarii</name>
    <dbReference type="NCBI Taxonomy" id="1470561"/>
    <lineage>
        <taxon>Bacteria</taxon>
        <taxon>Pseudomonadati</taxon>
        <taxon>Pseudomonadota</taxon>
        <taxon>Alphaproteobacteria</taxon>
        <taxon>Rhodobacterales</taxon>
        <taxon>Paracoccaceae</taxon>
        <taxon>Boseongicola</taxon>
    </lineage>
</organism>
<dbReference type="Pfam" id="PF13302">
    <property type="entry name" value="Acetyltransf_3"/>
    <property type="match status" value="2"/>
</dbReference>
<gene>
    <name evidence="2" type="ORF">BOA8489_02407</name>
</gene>
<sequence>MTRQAPPVLRTPRLTLRPLEMTDADALVQGVGNYDVSRWLSVVPYPYTQEDALWFLEKTIDDNALVWGICDDGGFRGVIGIDDGLGYWLARPAWRKGYGFEAAFAVVEHWFEDEGRSSLASTYFEGNDRSGAVLDALGFQPIGHTMRNARSLNQDVGATEMELTRANWSARTEFTVYTPRLTMRPWKDGDAEALLALITPGLTRGVSSIGNDWTLEDAKASIAERQWRGLTGFILAIEHDGALIGGIGCGGYPVALMYYLGETYWNRGFASEAVSAFVPELFQRFPMTKLVADHFDDNPASGRVLQKHGFCVTGEAMGASKGRLEPCRVITYAVTRDSFKVAS</sequence>
<dbReference type="OrthoDB" id="9804153at2"/>
<dbReference type="InterPro" id="IPR000182">
    <property type="entry name" value="GNAT_dom"/>
</dbReference>
<dbReference type="Gene3D" id="3.40.630.30">
    <property type="match status" value="2"/>
</dbReference>
<evidence type="ECO:0000313" key="3">
    <source>
        <dbReference type="Proteomes" id="UP000201838"/>
    </source>
</evidence>
<reference evidence="3" key="1">
    <citation type="submission" date="2017-05" db="EMBL/GenBank/DDBJ databases">
        <authorList>
            <person name="Rodrigo-Torres L."/>
            <person name="Arahal R. D."/>
            <person name="Lucena T."/>
        </authorList>
    </citation>
    <scope>NUCLEOTIDE SEQUENCE [LARGE SCALE GENOMIC DNA]</scope>
    <source>
        <strain evidence="3">CECT 8489</strain>
    </source>
</reference>
<evidence type="ECO:0000259" key="1">
    <source>
        <dbReference type="PROSITE" id="PS51186"/>
    </source>
</evidence>
<evidence type="ECO:0000313" key="2">
    <source>
        <dbReference type="EMBL" id="SMX24283.1"/>
    </source>
</evidence>
<name>A0A238J1T0_9RHOB</name>
<keyword evidence="3" id="KW-1185">Reference proteome</keyword>
<dbReference type="EMBL" id="FXXQ01000008">
    <property type="protein sequence ID" value="SMX24283.1"/>
    <property type="molecule type" value="Genomic_DNA"/>
</dbReference>
<protein>
    <submittedName>
        <fullName evidence="2">Ribosomal-protein-S5-alanine N-acetyltransferase</fullName>
    </submittedName>
</protein>
<accession>A0A238J1T0</accession>
<feature type="domain" description="N-acetyltransferase" evidence="1">
    <location>
        <begin position="181"/>
        <end position="337"/>
    </location>
</feature>
<keyword evidence="2" id="KW-0808">Transferase</keyword>
<dbReference type="PANTHER" id="PTHR43792">
    <property type="entry name" value="GNAT FAMILY, PUTATIVE (AFU_ORTHOLOGUE AFUA_3G00765)-RELATED-RELATED"/>
    <property type="match status" value="1"/>
</dbReference>